<dbReference type="Proteomes" id="UP001412067">
    <property type="component" value="Unassembled WGS sequence"/>
</dbReference>
<evidence type="ECO:0000259" key="2">
    <source>
        <dbReference type="Pfam" id="PF10354"/>
    </source>
</evidence>
<feature type="region of interest" description="Disordered" evidence="1">
    <location>
        <begin position="1"/>
        <end position="31"/>
    </location>
</feature>
<accession>A0ABR2LBY2</accession>
<reference evidence="3 4" key="1">
    <citation type="journal article" date="2022" name="Nat. Plants">
        <title>Genomes of leafy and leafless Platanthera orchids illuminate the evolution of mycoheterotrophy.</title>
        <authorList>
            <person name="Li M.H."/>
            <person name="Liu K.W."/>
            <person name="Li Z."/>
            <person name="Lu H.C."/>
            <person name="Ye Q.L."/>
            <person name="Zhang D."/>
            <person name="Wang J.Y."/>
            <person name="Li Y.F."/>
            <person name="Zhong Z.M."/>
            <person name="Liu X."/>
            <person name="Yu X."/>
            <person name="Liu D.K."/>
            <person name="Tu X.D."/>
            <person name="Liu B."/>
            <person name="Hao Y."/>
            <person name="Liao X.Y."/>
            <person name="Jiang Y.T."/>
            <person name="Sun W.H."/>
            <person name="Chen J."/>
            <person name="Chen Y.Q."/>
            <person name="Ai Y."/>
            <person name="Zhai J.W."/>
            <person name="Wu S.S."/>
            <person name="Zhou Z."/>
            <person name="Hsiao Y.Y."/>
            <person name="Wu W.L."/>
            <person name="Chen Y.Y."/>
            <person name="Lin Y.F."/>
            <person name="Hsu J.L."/>
            <person name="Li C.Y."/>
            <person name="Wang Z.W."/>
            <person name="Zhao X."/>
            <person name="Zhong W.Y."/>
            <person name="Ma X.K."/>
            <person name="Ma L."/>
            <person name="Huang J."/>
            <person name="Chen G.Z."/>
            <person name="Huang M.Z."/>
            <person name="Huang L."/>
            <person name="Peng D.H."/>
            <person name="Luo Y.B."/>
            <person name="Zou S.Q."/>
            <person name="Chen S.P."/>
            <person name="Lan S."/>
            <person name="Tsai W.C."/>
            <person name="Van de Peer Y."/>
            <person name="Liu Z.J."/>
        </authorList>
    </citation>
    <scope>NUCLEOTIDE SEQUENCE [LARGE SCALE GENOMIC DNA]</scope>
    <source>
        <strain evidence="3">Lor288</strain>
    </source>
</reference>
<sequence length="188" mass="22070">MKRKIGNEDEIEETEEEEEEEEEEEDEGDEEEVEIKWAKHYASCHLILLVGDGDFSFSLSLANTFGSAINIIATSLDSKAKLFKRYQNARKNLRRLEQMGATIIHEVDARQMRVHPILRRRKFDRIVYNFPHAGFKGPEDSIKMIKYVVSHVILNTCIHLFTKFCVVMDFFLKKFMLIFLNFSVRLSF</sequence>
<organism evidence="3 4">
    <name type="scientific">Platanthera guangdongensis</name>
    <dbReference type="NCBI Taxonomy" id="2320717"/>
    <lineage>
        <taxon>Eukaryota</taxon>
        <taxon>Viridiplantae</taxon>
        <taxon>Streptophyta</taxon>
        <taxon>Embryophyta</taxon>
        <taxon>Tracheophyta</taxon>
        <taxon>Spermatophyta</taxon>
        <taxon>Magnoliopsida</taxon>
        <taxon>Liliopsida</taxon>
        <taxon>Asparagales</taxon>
        <taxon>Orchidaceae</taxon>
        <taxon>Orchidoideae</taxon>
        <taxon>Orchideae</taxon>
        <taxon>Orchidinae</taxon>
        <taxon>Platanthera</taxon>
    </lineage>
</organism>
<name>A0ABR2LBY2_9ASPA</name>
<feature type="domain" description="25S rRNA (uridine-N(3))-methyltransferase BMT5-like" evidence="2">
    <location>
        <begin position="48"/>
        <end position="151"/>
    </location>
</feature>
<protein>
    <recommendedName>
        <fullName evidence="2">25S rRNA (uridine-N(3))-methyltransferase BMT5-like domain-containing protein</fullName>
    </recommendedName>
</protein>
<evidence type="ECO:0000256" key="1">
    <source>
        <dbReference type="SAM" id="MobiDB-lite"/>
    </source>
</evidence>
<gene>
    <name evidence="3" type="ORF">KSP40_PGU013436</name>
</gene>
<keyword evidence="4" id="KW-1185">Reference proteome</keyword>
<feature type="compositionally biased region" description="Acidic residues" evidence="1">
    <location>
        <begin position="8"/>
        <end position="31"/>
    </location>
</feature>
<evidence type="ECO:0000313" key="3">
    <source>
        <dbReference type="EMBL" id="KAK8937613.1"/>
    </source>
</evidence>
<dbReference type="InterPro" id="IPR019446">
    <property type="entry name" value="BMT5-like"/>
</dbReference>
<dbReference type="InterPro" id="IPR029063">
    <property type="entry name" value="SAM-dependent_MTases_sf"/>
</dbReference>
<proteinExistence type="predicted"/>
<dbReference type="EMBL" id="JBBWWR010000021">
    <property type="protein sequence ID" value="KAK8937613.1"/>
    <property type="molecule type" value="Genomic_DNA"/>
</dbReference>
<dbReference type="Pfam" id="PF10354">
    <property type="entry name" value="BMT5-like"/>
    <property type="match status" value="1"/>
</dbReference>
<dbReference type="PANTHER" id="PTHR11538:SF26">
    <property type="entry name" value="FERREDOXIN-FOLD ANTICODON-BINDING DOMAIN-CONTAINING PROTEIN 1"/>
    <property type="match status" value="1"/>
</dbReference>
<dbReference type="PANTHER" id="PTHR11538">
    <property type="entry name" value="PHENYLALANYL-TRNA SYNTHETASE"/>
    <property type="match status" value="1"/>
</dbReference>
<comment type="caution">
    <text evidence="3">The sequence shown here is derived from an EMBL/GenBank/DDBJ whole genome shotgun (WGS) entry which is preliminary data.</text>
</comment>
<dbReference type="SUPFAM" id="SSF53335">
    <property type="entry name" value="S-adenosyl-L-methionine-dependent methyltransferases"/>
    <property type="match status" value="1"/>
</dbReference>
<evidence type="ECO:0000313" key="4">
    <source>
        <dbReference type="Proteomes" id="UP001412067"/>
    </source>
</evidence>